<comment type="caution">
    <text evidence="1">The sequence shown here is derived from an EMBL/GenBank/DDBJ whole genome shotgun (WGS) entry which is preliminary data.</text>
</comment>
<gene>
    <name evidence="1" type="ORF">C2G38_2152971</name>
</gene>
<protein>
    <submittedName>
        <fullName evidence="1">Uncharacterized protein</fullName>
    </submittedName>
</protein>
<sequence length="62" mass="7407">MKLWDSNGYDDQGTMDESKYDEAFKDLTRLLEIEPNNTIRYRGEINYMMKGCNESIDDLEKY</sequence>
<name>A0A397WA01_9GLOM</name>
<evidence type="ECO:0000313" key="1">
    <source>
        <dbReference type="EMBL" id="RIB30329.1"/>
    </source>
</evidence>
<dbReference type="Gene3D" id="1.25.40.10">
    <property type="entry name" value="Tetratricopeptide repeat domain"/>
    <property type="match status" value="1"/>
</dbReference>
<keyword evidence="2" id="KW-1185">Reference proteome</keyword>
<proteinExistence type="predicted"/>
<dbReference type="EMBL" id="QKWP01000015">
    <property type="protein sequence ID" value="RIB30329.1"/>
    <property type="molecule type" value="Genomic_DNA"/>
</dbReference>
<dbReference type="SUPFAM" id="SSF48452">
    <property type="entry name" value="TPR-like"/>
    <property type="match status" value="1"/>
</dbReference>
<reference evidence="1 2" key="1">
    <citation type="submission" date="2018-06" db="EMBL/GenBank/DDBJ databases">
        <title>Comparative genomics reveals the genomic features of Rhizophagus irregularis, R. cerebriforme, R. diaphanum and Gigaspora rosea, and their symbiotic lifestyle signature.</title>
        <authorList>
            <person name="Morin E."/>
            <person name="San Clemente H."/>
            <person name="Chen E.C.H."/>
            <person name="De La Providencia I."/>
            <person name="Hainaut M."/>
            <person name="Kuo A."/>
            <person name="Kohler A."/>
            <person name="Murat C."/>
            <person name="Tang N."/>
            <person name="Roy S."/>
            <person name="Loubradou J."/>
            <person name="Henrissat B."/>
            <person name="Grigoriev I.V."/>
            <person name="Corradi N."/>
            <person name="Roux C."/>
            <person name="Martin F.M."/>
        </authorList>
    </citation>
    <scope>NUCLEOTIDE SEQUENCE [LARGE SCALE GENOMIC DNA]</scope>
    <source>
        <strain evidence="1 2">DAOM 194757</strain>
    </source>
</reference>
<dbReference type="InterPro" id="IPR011990">
    <property type="entry name" value="TPR-like_helical_dom_sf"/>
</dbReference>
<dbReference type="Proteomes" id="UP000266673">
    <property type="component" value="Unassembled WGS sequence"/>
</dbReference>
<accession>A0A397WA01</accession>
<dbReference type="AlphaFoldDB" id="A0A397WA01"/>
<evidence type="ECO:0000313" key="2">
    <source>
        <dbReference type="Proteomes" id="UP000266673"/>
    </source>
</evidence>
<organism evidence="1 2">
    <name type="scientific">Gigaspora rosea</name>
    <dbReference type="NCBI Taxonomy" id="44941"/>
    <lineage>
        <taxon>Eukaryota</taxon>
        <taxon>Fungi</taxon>
        <taxon>Fungi incertae sedis</taxon>
        <taxon>Mucoromycota</taxon>
        <taxon>Glomeromycotina</taxon>
        <taxon>Glomeromycetes</taxon>
        <taxon>Diversisporales</taxon>
        <taxon>Gigasporaceae</taxon>
        <taxon>Gigaspora</taxon>
    </lineage>
</organism>
<dbReference type="OrthoDB" id="2942533at2759"/>